<keyword evidence="2" id="KW-1185">Reference proteome</keyword>
<name>A0A4Y2G6R0_ARAVE</name>
<dbReference type="Proteomes" id="UP000499080">
    <property type="component" value="Unassembled WGS sequence"/>
</dbReference>
<evidence type="ECO:0000313" key="1">
    <source>
        <dbReference type="EMBL" id="GBM48937.1"/>
    </source>
</evidence>
<evidence type="ECO:0000313" key="2">
    <source>
        <dbReference type="Proteomes" id="UP000499080"/>
    </source>
</evidence>
<reference evidence="1 2" key="1">
    <citation type="journal article" date="2019" name="Sci. Rep.">
        <title>Orb-weaving spider Araneus ventricosus genome elucidates the spidroin gene catalogue.</title>
        <authorList>
            <person name="Kono N."/>
            <person name="Nakamura H."/>
            <person name="Ohtoshi R."/>
            <person name="Moran D.A.P."/>
            <person name="Shinohara A."/>
            <person name="Yoshida Y."/>
            <person name="Fujiwara M."/>
            <person name="Mori M."/>
            <person name="Tomita M."/>
            <person name="Arakawa K."/>
        </authorList>
    </citation>
    <scope>NUCLEOTIDE SEQUENCE [LARGE SCALE GENOMIC DNA]</scope>
</reference>
<dbReference type="EMBL" id="BGPR01001233">
    <property type="protein sequence ID" value="GBM48937.1"/>
    <property type="molecule type" value="Genomic_DNA"/>
</dbReference>
<comment type="caution">
    <text evidence="1">The sequence shown here is derived from an EMBL/GenBank/DDBJ whole genome shotgun (WGS) entry which is preliminary data.</text>
</comment>
<protein>
    <submittedName>
        <fullName evidence="1">Uncharacterized protein</fullName>
    </submittedName>
</protein>
<gene>
    <name evidence="1" type="ORF">AVEN_18435_1</name>
</gene>
<proteinExistence type="predicted"/>
<sequence>MFPSFPPVPSADEKAAFCELEHLSPENAAFENNIFRESWCSSWKLLHCVRRSENKTFHLLDTYAAARSLVLRFHSDAWNVHKNAFSGRV</sequence>
<accession>A0A4Y2G6R0</accession>
<organism evidence="1 2">
    <name type="scientific">Araneus ventricosus</name>
    <name type="common">Orbweaver spider</name>
    <name type="synonym">Epeira ventricosa</name>
    <dbReference type="NCBI Taxonomy" id="182803"/>
    <lineage>
        <taxon>Eukaryota</taxon>
        <taxon>Metazoa</taxon>
        <taxon>Ecdysozoa</taxon>
        <taxon>Arthropoda</taxon>
        <taxon>Chelicerata</taxon>
        <taxon>Arachnida</taxon>
        <taxon>Araneae</taxon>
        <taxon>Araneomorphae</taxon>
        <taxon>Entelegynae</taxon>
        <taxon>Araneoidea</taxon>
        <taxon>Araneidae</taxon>
        <taxon>Araneus</taxon>
    </lineage>
</organism>
<dbReference type="AlphaFoldDB" id="A0A4Y2G6R0"/>